<proteinExistence type="predicted"/>
<gene>
    <name evidence="2" type="ORF">H6G18_23035</name>
</gene>
<accession>A0ABR8CXM2</accession>
<comment type="caution">
    <text evidence="2">The sequence shown here is derived from an EMBL/GenBank/DDBJ whole genome shotgun (WGS) entry which is preliminary data.</text>
</comment>
<dbReference type="RefSeq" id="WP_190409400.1">
    <property type="nucleotide sequence ID" value="NZ_JACJRF010000064.1"/>
</dbReference>
<protein>
    <submittedName>
        <fullName evidence="2">Uncharacterized protein</fullName>
    </submittedName>
</protein>
<feature type="coiled-coil region" evidence="1">
    <location>
        <begin position="56"/>
        <end position="97"/>
    </location>
</feature>
<name>A0ABR8CXM2_9NOST</name>
<keyword evidence="1" id="KW-0175">Coiled coil</keyword>
<dbReference type="EMBL" id="JACJRF010000064">
    <property type="protein sequence ID" value="MBD2346992.1"/>
    <property type="molecule type" value="Genomic_DNA"/>
</dbReference>
<sequence length="133" mass="15367">MPQHPLDISHEPVTAKIVNFTAFKNAGSNNVLMPFPSRLARNQVKHKTKSYLPDTEKTLRAKIVALQQELAIVQQEKAELESLLKQQEKTRKLQLQEMQIEIDLHKVTHQVAEITQTDYFQQLQIEIASLRNK</sequence>
<organism evidence="2 3">
    <name type="scientific">Anabaena subtropica FACHB-260</name>
    <dbReference type="NCBI Taxonomy" id="2692884"/>
    <lineage>
        <taxon>Bacteria</taxon>
        <taxon>Bacillati</taxon>
        <taxon>Cyanobacteriota</taxon>
        <taxon>Cyanophyceae</taxon>
        <taxon>Nostocales</taxon>
        <taxon>Nostocaceae</taxon>
        <taxon>Anabaena</taxon>
    </lineage>
</organism>
<dbReference type="Proteomes" id="UP000607281">
    <property type="component" value="Unassembled WGS sequence"/>
</dbReference>
<keyword evidence="3" id="KW-1185">Reference proteome</keyword>
<reference evidence="2 3" key="1">
    <citation type="journal article" date="2020" name="ISME J.">
        <title>Comparative genomics reveals insights into cyanobacterial evolution and habitat adaptation.</title>
        <authorList>
            <person name="Chen M.Y."/>
            <person name="Teng W.K."/>
            <person name="Zhao L."/>
            <person name="Hu C.X."/>
            <person name="Zhou Y.K."/>
            <person name="Han B.P."/>
            <person name="Song L.R."/>
            <person name="Shu W.S."/>
        </authorList>
    </citation>
    <scope>NUCLEOTIDE SEQUENCE [LARGE SCALE GENOMIC DNA]</scope>
    <source>
        <strain evidence="2 3">FACHB-260</strain>
    </source>
</reference>
<evidence type="ECO:0000256" key="1">
    <source>
        <dbReference type="SAM" id="Coils"/>
    </source>
</evidence>
<evidence type="ECO:0000313" key="3">
    <source>
        <dbReference type="Proteomes" id="UP000607281"/>
    </source>
</evidence>
<evidence type="ECO:0000313" key="2">
    <source>
        <dbReference type="EMBL" id="MBD2346992.1"/>
    </source>
</evidence>